<reference evidence="3 4" key="1">
    <citation type="submission" date="2016-11" db="EMBL/GenBank/DDBJ databases">
        <authorList>
            <person name="Jaros S."/>
            <person name="Januszkiewicz K."/>
            <person name="Wedrychowicz H."/>
        </authorList>
    </citation>
    <scope>NUCLEOTIDE SEQUENCE [LARGE SCALE GENOMIC DNA]</scope>
    <source>
        <strain evidence="3 4">DSM 5091</strain>
    </source>
</reference>
<feature type="domain" description="HIT" evidence="2">
    <location>
        <begin position="35"/>
        <end position="103"/>
    </location>
</feature>
<accession>A0A1M6E0B2</accession>
<sequence length="138" mass="15978">MFELDPRLHNDTIMMGDFPMSRLLLMNDSTYPWFILVPRRKEVTELYQLEKDDLCELWQESVLLGKWMSVAFQFDKLNVATLGNVVSQLHIHHVGRSRNDPCWPGPMWGQHPPKAYAPEEIEKLTQQVRADLAGSLGD</sequence>
<dbReference type="PROSITE" id="PS51084">
    <property type="entry name" value="HIT_2"/>
    <property type="match status" value="1"/>
</dbReference>
<dbReference type="InterPro" id="IPR036265">
    <property type="entry name" value="HIT-like_sf"/>
</dbReference>
<protein>
    <submittedName>
        <fullName evidence="3">Diadenosine tetraphosphate (Ap4A) hydrolase</fullName>
    </submittedName>
</protein>
<dbReference type="SUPFAM" id="SSF54197">
    <property type="entry name" value="HIT-like"/>
    <property type="match status" value="1"/>
</dbReference>
<proteinExistence type="predicted"/>
<dbReference type="Proteomes" id="UP000184171">
    <property type="component" value="Unassembled WGS sequence"/>
</dbReference>
<keyword evidence="3" id="KW-0378">Hydrolase</keyword>
<dbReference type="GO" id="GO:0016787">
    <property type="term" value="F:hydrolase activity"/>
    <property type="evidence" value="ECO:0007669"/>
    <property type="project" value="UniProtKB-KW"/>
</dbReference>
<dbReference type="EMBL" id="FQZT01000002">
    <property type="protein sequence ID" value="SHI78708.1"/>
    <property type="molecule type" value="Genomic_DNA"/>
</dbReference>
<name>A0A1M6E0B2_MALRU</name>
<gene>
    <name evidence="3" type="ORF">SAMN02745165_00876</name>
</gene>
<keyword evidence="4" id="KW-1185">Reference proteome</keyword>
<dbReference type="AlphaFoldDB" id="A0A1M6E0B2"/>
<comment type="caution">
    <text evidence="1">Lacks conserved residue(s) required for the propagation of feature annotation.</text>
</comment>
<dbReference type="Gene3D" id="3.30.428.10">
    <property type="entry name" value="HIT-like"/>
    <property type="match status" value="1"/>
</dbReference>
<dbReference type="Pfam" id="PF01230">
    <property type="entry name" value="HIT"/>
    <property type="match status" value="1"/>
</dbReference>
<evidence type="ECO:0000259" key="2">
    <source>
        <dbReference type="PROSITE" id="PS51084"/>
    </source>
</evidence>
<evidence type="ECO:0000313" key="4">
    <source>
        <dbReference type="Proteomes" id="UP000184171"/>
    </source>
</evidence>
<dbReference type="InterPro" id="IPR011146">
    <property type="entry name" value="HIT-like"/>
</dbReference>
<dbReference type="STRING" id="1122189.SAMN02745165_00876"/>
<evidence type="ECO:0000313" key="3">
    <source>
        <dbReference type="EMBL" id="SHI78708.1"/>
    </source>
</evidence>
<organism evidence="3 4">
    <name type="scientific">Malonomonas rubra DSM 5091</name>
    <dbReference type="NCBI Taxonomy" id="1122189"/>
    <lineage>
        <taxon>Bacteria</taxon>
        <taxon>Pseudomonadati</taxon>
        <taxon>Thermodesulfobacteriota</taxon>
        <taxon>Desulfuromonadia</taxon>
        <taxon>Desulfuromonadales</taxon>
        <taxon>Geopsychrobacteraceae</taxon>
        <taxon>Malonomonas</taxon>
    </lineage>
</organism>
<dbReference type="PIRSF" id="PIRSF000714">
    <property type="entry name" value="HIT"/>
    <property type="match status" value="1"/>
</dbReference>
<dbReference type="OrthoDB" id="9784774at2"/>
<dbReference type="InterPro" id="IPR026026">
    <property type="entry name" value="HIT_Hint"/>
</dbReference>
<evidence type="ECO:0000256" key="1">
    <source>
        <dbReference type="PROSITE-ProRule" id="PRU00464"/>
    </source>
</evidence>
<dbReference type="RefSeq" id="WP_072905963.1">
    <property type="nucleotide sequence ID" value="NZ_FQZT01000002.1"/>
</dbReference>